<reference evidence="2 3" key="1">
    <citation type="submission" date="2016-10" db="EMBL/GenBank/DDBJ databases">
        <authorList>
            <person name="de Groot N.N."/>
        </authorList>
    </citation>
    <scope>NUCLEOTIDE SEQUENCE [LARGE SCALE GENOMIC DNA]</scope>
    <source>
        <strain evidence="2 3">DSM 44149</strain>
    </source>
</reference>
<dbReference type="AlphaFoldDB" id="A0A1G9WJ72"/>
<dbReference type="Proteomes" id="UP000183376">
    <property type="component" value="Chromosome I"/>
</dbReference>
<dbReference type="Pfam" id="PF01869">
    <property type="entry name" value="BcrAD_BadFG"/>
    <property type="match status" value="1"/>
</dbReference>
<dbReference type="STRING" id="211114.SAMN04489726_3629"/>
<evidence type="ECO:0000313" key="2">
    <source>
        <dbReference type="EMBL" id="SDM84216.1"/>
    </source>
</evidence>
<dbReference type="eggNOG" id="COG2971">
    <property type="taxonomic scope" value="Bacteria"/>
</dbReference>
<dbReference type="InterPro" id="IPR052519">
    <property type="entry name" value="Euk-type_GlcNAc_Kinase"/>
</dbReference>
<dbReference type="SUPFAM" id="SSF53067">
    <property type="entry name" value="Actin-like ATPase domain"/>
    <property type="match status" value="2"/>
</dbReference>
<sequence length="320" mass="32464">MSERVNIIFMLVLGADCGGSTTRVIAATLDGRVAGVGRAGPGNPTGGDPERAAAELGKAVSLALEGLEPALVRAGVVGMAGYSRLTDPAVRAAYDAEWAAAGLNCPLWTYGDAPVAFAAGTAHPSGRVLIAGTGAVAVEIRSRAELRAADGLGWLIGDEGSGYWIGREAIRHAARALNAGVEPDPLGARVLDHFEAGSREGLLTAVYTASRAEIAALAPVVFDLADAEASASTVVTRAAERLLSTLAELGEVPGPLVLAGGLLTEDTPLRAAVLARLSEPAVTAADTARAAAWLALVELTTPDPVAAADLHRRMITGDAG</sequence>
<protein>
    <submittedName>
        <fullName evidence="2">BadF-type ATPase</fullName>
    </submittedName>
</protein>
<dbReference type="InterPro" id="IPR002731">
    <property type="entry name" value="ATPase_BadF"/>
</dbReference>
<dbReference type="PANTHER" id="PTHR43190:SF3">
    <property type="entry name" value="N-ACETYL-D-GLUCOSAMINE KINASE"/>
    <property type="match status" value="1"/>
</dbReference>
<name>A0A1G9WJ72_ALLAB</name>
<proteinExistence type="predicted"/>
<dbReference type="EMBL" id="LT629701">
    <property type="protein sequence ID" value="SDM84216.1"/>
    <property type="molecule type" value="Genomic_DNA"/>
</dbReference>
<feature type="domain" description="ATPase BadF/BadG/BcrA/BcrD type" evidence="1">
    <location>
        <begin position="13"/>
        <end position="265"/>
    </location>
</feature>
<organism evidence="2 3">
    <name type="scientific">Allokutzneria albata</name>
    <name type="common">Kibdelosporangium albatum</name>
    <dbReference type="NCBI Taxonomy" id="211114"/>
    <lineage>
        <taxon>Bacteria</taxon>
        <taxon>Bacillati</taxon>
        <taxon>Actinomycetota</taxon>
        <taxon>Actinomycetes</taxon>
        <taxon>Pseudonocardiales</taxon>
        <taxon>Pseudonocardiaceae</taxon>
        <taxon>Allokutzneria</taxon>
    </lineage>
</organism>
<keyword evidence="3" id="KW-1185">Reference proteome</keyword>
<dbReference type="CDD" id="cd24007">
    <property type="entry name" value="ASKHA_NBD_eukNAGK-like"/>
    <property type="match status" value="1"/>
</dbReference>
<evidence type="ECO:0000313" key="3">
    <source>
        <dbReference type="Proteomes" id="UP000183376"/>
    </source>
</evidence>
<gene>
    <name evidence="2" type="ORF">SAMN04489726_3629</name>
</gene>
<dbReference type="Gene3D" id="3.30.420.40">
    <property type="match status" value="2"/>
</dbReference>
<dbReference type="InterPro" id="IPR043129">
    <property type="entry name" value="ATPase_NBD"/>
</dbReference>
<accession>A0A1G9WJ72</accession>
<dbReference type="PANTHER" id="PTHR43190">
    <property type="entry name" value="N-ACETYL-D-GLUCOSAMINE KINASE"/>
    <property type="match status" value="1"/>
</dbReference>
<evidence type="ECO:0000259" key="1">
    <source>
        <dbReference type="Pfam" id="PF01869"/>
    </source>
</evidence>